<dbReference type="GO" id="GO:0005886">
    <property type="term" value="C:plasma membrane"/>
    <property type="evidence" value="ECO:0007669"/>
    <property type="project" value="TreeGrafter"/>
</dbReference>
<evidence type="ECO:0000256" key="3">
    <source>
        <dbReference type="ARBA" id="ARBA00022553"/>
    </source>
</evidence>
<dbReference type="Gene3D" id="2.130.10.10">
    <property type="entry name" value="YVTN repeat-like/Quinoprotein amine dehydrogenase"/>
    <property type="match status" value="1"/>
</dbReference>
<dbReference type="InterPro" id="IPR001627">
    <property type="entry name" value="Semap_dom"/>
</dbReference>
<keyword evidence="7" id="KW-0677">Repeat</keyword>
<evidence type="ECO:0000256" key="12">
    <source>
        <dbReference type="ARBA" id="ARBA00022989"/>
    </source>
</evidence>
<dbReference type="Gene3D" id="1.10.510.10">
    <property type="entry name" value="Transferase(Phosphotransferase) domain 1"/>
    <property type="match status" value="1"/>
</dbReference>
<dbReference type="InterPro" id="IPR017441">
    <property type="entry name" value="Protein_kinase_ATP_BS"/>
</dbReference>
<name>A0A815B9B6_9BILA</name>
<keyword evidence="16" id="KW-0325">Glycoprotein</keyword>
<evidence type="ECO:0000256" key="8">
    <source>
        <dbReference type="ARBA" id="ARBA00022741"/>
    </source>
</evidence>
<keyword evidence="10 18" id="KW-0067">ATP-binding</keyword>
<evidence type="ECO:0000256" key="6">
    <source>
        <dbReference type="ARBA" id="ARBA00022729"/>
    </source>
</evidence>
<sequence>MKSNQTVTVFILIIIKFIIIESYTFDSPIDNLLYVTNTSTLYAISSSHLHQLHWSTTNQTLLLLHRRVQLHSTLDNTENGVSVFIYEPSRHLLIICSRSLVGRCILYDANDISRIYVLESTMETNYLGCLSGCFTYLSSTIIRSALKGTRHERNGNIVNSQIELKNDLYRFNIDYQFQSSDRALITSLTFTNENLSNIEYIYGFDYQQHTYYILKSSRLARLCQASIAMRMTYEEIPLVSCKNSSSIITAAFHSFEGFDYLYIVYENTVCIYNMNEIVRAFKESKIQCQRGIGYRLAHIVDSEQRRPMCEKAIVESLTEINECTWQPYRTNTYMDGTIGAVGSKIYQTTAKNVSIRFVFAQKNIVIIGTSQRHVLKFIQYNRTTLHFLHESTYHNEPSNGQYVVDDEHKSLIFAVGTELHRYAYNSCSLYDTCQSCIGSRRYDSKPCIWSNGKCSLSSNSWTNDRGCPPLISQIQPISTNVNLERTILTVKGSFEGIEANSVKVFVTFSLPNQNKYLCSIENINSDSLTCNLTIPKQPTKGTISVDITPSRILSVGDTDISGSIEYLQKLHVYRPKPILVPDNGPAAGGTKIQIQNLNLKSNSKTKVFLGNAECRILKHDYSTDQIECVNQACRNDSERLELMVQVNNRLWQLEKTFFQCRANPIISNWSPKKSILSGGMKIVVSGKSLDVVQKPTMQFVYNSSILKLSASCEIKSSSEMICISPTIDRSLDLTPSFDLSVLFIMDDLKIVPEDDILFVADDPIYYPFTDFIQEINSSNIIRFAGSNLISTHSMDQIDIRIENISNACFPFNFTDTQLLCVLPKTTIKKIKTYQANVEILVGTNLKFSPGKISLQNHNRSSHASDVIFQFDPWVILVILILVAITIFIILFTIIIFTCRRWHRTSKPFKKGTKPPQCYRSILCELGKSRQINRKNLTIHEKVGQGCFGDVFRGELKQHGNKSIEVAIKVLRDCKTSSMYDFLYEANRMKDFSHPNILSLIGVAWDSSRQAMVLLPFMKNGDLRTYLINEKNHPRLTQLIGWAIQIADGMEYLASLKFVHRDLATRNCMLDEKLVCRISDFGLSRDVIDRDYYVLPNATISSKDKDGKILQTTPRRLPIRWLSPESIESSKYTIQSDVWSFGVLLWELMNRGKTPYPGIDNADIYAYIKNGYRLQRPPNCPLLLYQAAMSICWHVDPSQRPSFTQLAHDIRHILYQIELDLQRQQQSSSADDDTTIIQRYPIDRKIKHFSTGSLSSTCSIGGQYITTPRRQSENIQLLIGQQQDCEDSYTVTLDENAIVFSTTRLLPEYTETSIAEEI</sequence>
<evidence type="ECO:0000256" key="18">
    <source>
        <dbReference type="PROSITE-ProRule" id="PRU10141"/>
    </source>
</evidence>
<dbReference type="InterPro" id="IPR050122">
    <property type="entry name" value="RTK"/>
</dbReference>
<dbReference type="InterPro" id="IPR036352">
    <property type="entry name" value="Semap_dom_sf"/>
</dbReference>
<dbReference type="PRINTS" id="PR00109">
    <property type="entry name" value="TYRKINASE"/>
</dbReference>
<dbReference type="SUPFAM" id="SSF56112">
    <property type="entry name" value="Protein kinase-like (PK-like)"/>
    <property type="match status" value="1"/>
</dbReference>
<dbReference type="Gene3D" id="2.60.40.10">
    <property type="entry name" value="Immunoglobulins"/>
    <property type="match status" value="1"/>
</dbReference>
<dbReference type="InterPro" id="IPR015943">
    <property type="entry name" value="WD40/YVTN_repeat-like_dom_sf"/>
</dbReference>
<dbReference type="SMART" id="SM00219">
    <property type="entry name" value="TyrKc"/>
    <property type="match status" value="1"/>
</dbReference>
<dbReference type="PROSITE" id="PS50011">
    <property type="entry name" value="PROTEIN_KINASE_DOM"/>
    <property type="match status" value="1"/>
</dbReference>
<keyword evidence="14" id="KW-0829">Tyrosine-protein kinase</keyword>
<keyword evidence="3" id="KW-0597">Phosphoprotein</keyword>
<keyword evidence="11" id="KW-0832">Ubl conjugation</keyword>
<dbReference type="Proteomes" id="UP000663855">
    <property type="component" value="Unassembled WGS sequence"/>
</dbReference>
<dbReference type="InterPro" id="IPR020635">
    <property type="entry name" value="Tyr_kinase_cat_dom"/>
</dbReference>
<dbReference type="PANTHER" id="PTHR24416">
    <property type="entry name" value="TYROSINE-PROTEIN KINASE RECEPTOR"/>
    <property type="match status" value="1"/>
</dbReference>
<keyword evidence="8 18" id="KW-0547">Nucleotide-binding</keyword>
<dbReference type="CDD" id="cd00603">
    <property type="entry name" value="IPT_PCSR"/>
    <property type="match status" value="1"/>
</dbReference>
<keyword evidence="4" id="KW-0808">Transferase</keyword>
<feature type="transmembrane region" description="Helical" evidence="19">
    <location>
        <begin position="7"/>
        <end position="25"/>
    </location>
</feature>
<feature type="binding site" evidence="18">
    <location>
        <position position="968"/>
    </location>
    <ligand>
        <name>ATP</name>
        <dbReference type="ChEBI" id="CHEBI:30616"/>
    </ligand>
</feature>
<keyword evidence="12 19" id="KW-1133">Transmembrane helix</keyword>
<evidence type="ECO:0000313" key="21">
    <source>
        <dbReference type="EMBL" id="CAF1268146.1"/>
    </source>
</evidence>
<dbReference type="PROSITE" id="PS00109">
    <property type="entry name" value="PROTEIN_KINASE_TYR"/>
    <property type="match status" value="1"/>
</dbReference>
<dbReference type="SUPFAM" id="SSF81296">
    <property type="entry name" value="E set domains"/>
    <property type="match status" value="2"/>
</dbReference>
<keyword evidence="13 19" id="KW-0472">Membrane</keyword>
<dbReference type="GO" id="GO:0016477">
    <property type="term" value="P:cell migration"/>
    <property type="evidence" value="ECO:0007669"/>
    <property type="project" value="TreeGrafter"/>
</dbReference>
<dbReference type="SMART" id="SM00630">
    <property type="entry name" value="Sema"/>
    <property type="match status" value="1"/>
</dbReference>
<dbReference type="GO" id="GO:0007169">
    <property type="term" value="P:cell surface receptor protein tyrosine kinase signaling pathway"/>
    <property type="evidence" value="ECO:0007669"/>
    <property type="project" value="TreeGrafter"/>
</dbReference>
<feature type="domain" description="Protein kinase" evidence="20">
    <location>
        <begin position="936"/>
        <end position="1214"/>
    </location>
</feature>
<evidence type="ECO:0000256" key="10">
    <source>
        <dbReference type="ARBA" id="ARBA00022840"/>
    </source>
</evidence>
<reference evidence="21" key="1">
    <citation type="submission" date="2021-02" db="EMBL/GenBank/DDBJ databases">
        <authorList>
            <person name="Nowell W R."/>
        </authorList>
    </citation>
    <scope>NUCLEOTIDE SEQUENCE</scope>
</reference>
<dbReference type="EC" id="2.7.10.1" evidence="2"/>
<dbReference type="InterPro" id="IPR001245">
    <property type="entry name" value="Ser-Thr/Tyr_kinase_cat_dom"/>
</dbReference>
<comment type="subcellular location">
    <subcellularLocation>
        <location evidence="1">Membrane</location>
        <topology evidence="1">Single-pass membrane protein</topology>
    </subcellularLocation>
</comment>
<evidence type="ECO:0000259" key="20">
    <source>
        <dbReference type="PROSITE" id="PS50011"/>
    </source>
</evidence>
<keyword evidence="5 19" id="KW-0812">Transmembrane</keyword>
<evidence type="ECO:0000256" key="14">
    <source>
        <dbReference type="ARBA" id="ARBA00023137"/>
    </source>
</evidence>
<accession>A0A815B9B6</accession>
<evidence type="ECO:0000256" key="16">
    <source>
        <dbReference type="ARBA" id="ARBA00023180"/>
    </source>
</evidence>
<dbReference type="EMBL" id="CAJNOV010007053">
    <property type="protein sequence ID" value="CAF1268146.1"/>
    <property type="molecule type" value="Genomic_DNA"/>
</dbReference>
<evidence type="ECO:0000256" key="13">
    <source>
        <dbReference type="ARBA" id="ARBA00023136"/>
    </source>
</evidence>
<feature type="transmembrane region" description="Helical" evidence="19">
    <location>
        <begin position="873"/>
        <end position="896"/>
    </location>
</feature>
<dbReference type="FunFam" id="1.10.510.10:FF:000554">
    <property type="entry name" value="Predicted protein"/>
    <property type="match status" value="1"/>
</dbReference>
<proteinExistence type="predicted"/>
<organism evidence="21 22">
    <name type="scientific">Rotaria magnacalcarata</name>
    <dbReference type="NCBI Taxonomy" id="392030"/>
    <lineage>
        <taxon>Eukaryota</taxon>
        <taxon>Metazoa</taxon>
        <taxon>Spiralia</taxon>
        <taxon>Gnathifera</taxon>
        <taxon>Rotifera</taxon>
        <taxon>Eurotatoria</taxon>
        <taxon>Bdelloidea</taxon>
        <taxon>Philodinida</taxon>
        <taxon>Philodinidae</taxon>
        <taxon>Rotaria</taxon>
    </lineage>
</organism>
<evidence type="ECO:0000256" key="15">
    <source>
        <dbReference type="ARBA" id="ARBA00023170"/>
    </source>
</evidence>
<keyword evidence="6" id="KW-0732">Signal</keyword>
<dbReference type="Pfam" id="PF01833">
    <property type="entry name" value="TIG"/>
    <property type="match status" value="1"/>
</dbReference>
<dbReference type="Pfam" id="PF01403">
    <property type="entry name" value="Sema"/>
    <property type="match status" value="1"/>
</dbReference>
<evidence type="ECO:0000256" key="11">
    <source>
        <dbReference type="ARBA" id="ARBA00022843"/>
    </source>
</evidence>
<comment type="caution">
    <text evidence="21">The sequence shown here is derived from an EMBL/GenBank/DDBJ whole genome shotgun (WGS) entry which is preliminary data.</text>
</comment>
<dbReference type="InterPro" id="IPR000719">
    <property type="entry name" value="Prot_kinase_dom"/>
</dbReference>
<keyword evidence="15" id="KW-0675">Receptor</keyword>
<dbReference type="InterPro" id="IPR002909">
    <property type="entry name" value="IPT_dom"/>
</dbReference>
<gene>
    <name evidence="21" type="ORF">CJN711_LOCUS15339</name>
</gene>
<dbReference type="PANTHER" id="PTHR24416:SF564">
    <property type="entry name" value="MACROPHAGE-STIMULATING PROTEIN RECEPTOR"/>
    <property type="match status" value="1"/>
</dbReference>
<dbReference type="InterPro" id="IPR014756">
    <property type="entry name" value="Ig_E-set"/>
</dbReference>
<evidence type="ECO:0000256" key="19">
    <source>
        <dbReference type="SAM" id="Phobius"/>
    </source>
</evidence>
<dbReference type="GO" id="GO:0007399">
    <property type="term" value="P:nervous system development"/>
    <property type="evidence" value="ECO:0007669"/>
    <property type="project" value="TreeGrafter"/>
</dbReference>
<dbReference type="Gene3D" id="3.30.200.20">
    <property type="entry name" value="Phosphorylase Kinase, domain 1"/>
    <property type="match status" value="1"/>
</dbReference>
<dbReference type="InterPro" id="IPR008266">
    <property type="entry name" value="Tyr_kinase_AS"/>
</dbReference>
<dbReference type="GO" id="GO:0004714">
    <property type="term" value="F:transmembrane receptor protein tyrosine kinase activity"/>
    <property type="evidence" value="ECO:0007669"/>
    <property type="project" value="UniProtKB-EC"/>
</dbReference>
<evidence type="ECO:0000313" key="22">
    <source>
        <dbReference type="Proteomes" id="UP000663855"/>
    </source>
</evidence>
<dbReference type="InterPro" id="IPR011009">
    <property type="entry name" value="Kinase-like_dom_sf"/>
</dbReference>
<dbReference type="PROSITE" id="PS00107">
    <property type="entry name" value="PROTEIN_KINASE_ATP"/>
    <property type="match status" value="1"/>
</dbReference>
<dbReference type="SUPFAM" id="SSF101912">
    <property type="entry name" value="Sema domain"/>
    <property type="match status" value="1"/>
</dbReference>
<evidence type="ECO:0000256" key="5">
    <source>
        <dbReference type="ARBA" id="ARBA00022692"/>
    </source>
</evidence>
<evidence type="ECO:0000256" key="2">
    <source>
        <dbReference type="ARBA" id="ARBA00011902"/>
    </source>
</evidence>
<dbReference type="GO" id="GO:0043235">
    <property type="term" value="C:receptor complex"/>
    <property type="evidence" value="ECO:0007669"/>
    <property type="project" value="TreeGrafter"/>
</dbReference>
<dbReference type="CDD" id="cd00192">
    <property type="entry name" value="PTKc"/>
    <property type="match status" value="1"/>
</dbReference>
<protein>
    <recommendedName>
        <fullName evidence="2">receptor protein-tyrosine kinase</fullName>
        <ecNumber evidence="2">2.7.10.1</ecNumber>
    </recommendedName>
</protein>
<dbReference type="SMART" id="SM00429">
    <property type="entry name" value="IPT"/>
    <property type="match status" value="2"/>
</dbReference>
<evidence type="ECO:0000256" key="4">
    <source>
        <dbReference type="ARBA" id="ARBA00022679"/>
    </source>
</evidence>
<keyword evidence="9" id="KW-0418">Kinase</keyword>
<dbReference type="GO" id="GO:0005524">
    <property type="term" value="F:ATP binding"/>
    <property type="evidence" value="ECO:0007669"/>
    <property type="project" value="UniProtKB-UniRule"/>
</dbReference>
<dbReference type="Pfam" id="PF07714">
    <property type="entry name" value="PK_Tyr_Ser-Thr"/>
    <property type="match status" value="1"/>
</dbReference>
<comment type="catalytic activity">
    <reaction evidence="17">
        <text>L-tyrosyl-[protein] + ATP = O-phospho-L-tyrosyl-[protein] + ADP + H(+)</text>
        <dbReference type="Rhea" id="RHEA:10596"/>
        <dbReference type="Rhea" id="RHEA-COMP:10136"/>
        <dbReference type="Rhea" id="RHEA-COMP:20101"/>
        <dbReference type="ChEBI" id="CHEBI:15378"/>
        <dbReference type="ChEBI" id="CHEBI:30616"/>
        <dbReference type="ChEBI" id="CHEBI:46858"/>
        <dbReference type="ChEBI" id="CHEBI:61978"/>
        <dbReference type="ChEBI" id="CHEBI:456216"/>
        <dbReference type="EC" id="2.7.10.1"/>
    </reaction>
</comment>
<evidence type="ECO:0000256" key="17">
    <source>
        <dbReference type="ARBA" id="ARBA00051243"/>
    </source>
</evidence>
<evidence type="ECO:0000256" key="7">
    <source>
        <dbReference type="ARBA" id="ARBA00022737"/>
    </source>
</evidence>
<evidence type="ECO:0000256" key="9">
    <source>
        <dbReference type="ARBA" id="ARBA00022777"/>
    </source>
</evidence>
<dbReference type="InterPro" id="IPR013783">
    <property type="entry name" value="Ig-like_fold"/>
</dbReference>
<evidence type="ECO:0000256" key="1">
    <source>
        <dbReference type="ARBA" id="ARBA00004167"/>
    </source>
</evidence>